<feature type="transmembrane region" description="Helical" evidence="1">
    <location>
        <begin position="184"/>
        <end position="206"/>
    </location>
</feature>
<dbReference type="AlphaFoldDB" id="A0A212IVG5"/>
<keyword evidence="1" id="KW-1133">Transmembrane helix</keyword>
<accession>A0A212IVG5</accession>
<proteinExistence type="predicted"/>
<keyword evidence="1" id="KW-0472">Membrane</keyword>
<name>A0A212IVG5_9BACT</name>
<feature type="transmembrane region" description="Helical" evidence="1">
    <location>
        <begin position="93"/>
        <end position="111"/>
    </location>
</feature>
<reference evidence="2" key="1">
    <citation type="submission" date="2016-04" db="EMBL/GenBank/DDBJ databases">
        <authorList>
            <person name="Evans L.H."/>
            <person name="Alamgir A."/>
            <person name="Owens N."/>
            <person name="Weber N.D."/>
            <person name="Virtaneva K."/>
            <person name="Barbian K."/>
            <person name="Babar A."/>
            <person name="Rosenke K."/>
        </authorList>
    </citation>
    <scope>NUCLEOTIDE SEQUENCE</scope>
    <source>
        <strain evidence="2">86-2</strain>
    </source>
</reference>
<evidence type="ECO:0000313" key="2">
    <source>
        <dbReference type="EMBL" id="SBV91183.1"/>
    </source>
</evidence>
<dbReference type="PANTHER" id="PTHR20992">
    <property type="entry name" value="AT15442P-RELATED"/>
    <property type="match status" value="1"/>
</dbReference>
<keyword evidence="1" id="KW-0812">Transmembrane</keyword>
<feature type="transmembrane region" description="Helical" evidence="1">
    <location>
        <begin position="131"/>
        <end position="149"/>
    </location>
</feature>
<dbReference type="RefSeq" id="WP_296946108.1">
    <property type="nucleotide sequence ID" value="NZ_LT599021.1"/>
</dbReference>
<protein>
    <recommendedName>
        <fullName evidence="3">TIGR00341 family protein</fullName>
    </recommendedName>
</protein>
<feature type="transmembrane region" description="Helical" evidence="1">
    <location>
        <begin position="37"/>
        <end position="53"/>
    </location>
</feature>
<feature type="transmembrane region" description="Helical" evidence="1">
    <location>
        <begin position="156"/>
        <end position="178"/>
    </location>
</feature>
<evidence type="ECO:0008006" key="3">
    <source>
        <dbReference type="Google" id="ProtNLM"/>
    </source>
</evidence>
<dbReference type="NCBIfam" id="TIGR00341">
    <property type="entry name" value="TIGR00341 family protein"/>
    <property type="match status" value="1"/>
</dbReference>
<sequence length="447" mass="50006">MYNSIRKILTYVSLQKQTEDFEEIHNSITQGISFKGTNIWILVCAIIIASVGLNTNSTAVIIGAMLISPLMGPINGMGYSIAIHDFGLIRQSLKNFGFAVLASIIASTIYFTITPVHTAHSELLARTSPTIYDVLIALFGGFAGIIAISSKQKGNVIPGVAIATALMPPLCTAGYGLATFQFSFFYGAFYLFTINTVCIAYASVLISQMLKFPIRDINISETKKKRINQALSIILIIIILPSIYLGYRMSQNEKFRANAEKYTRYVGIYKGNYLLNNEISANKKEINLVYGGSSLTEDDKKAIIDQANLFSLIDAKITIEQGLAIDNDKAKDRLKAQSEEERLRQQIALLNLKVTGYRQKIDSVQSQYFIGKQLLSELAPLYPQIQSCSYSDAYIYQQSDTLSREKTGIFMITSKNTLSKNEQEKIKNWLMKRLNKKEVKVYLDRGR</sequence>
<dbReference type="PANTHER" id="PTHR20992:SF9">
    <property type="entry name" value="AT15442P-RELATED"/>
    <property type="match status" value="1"/>
</dbReference>
<dbReference type="InterPro" id="IPR005240">
    <property type="entry name" value="DUF389"/>
</dbReference>
<dbReference type="Pfam" id="PF04087">
    <property type="entry name" value="DUF389"/>
    <property type="match status" value="1"/>
</dbReference>
<gene>
    <name evidence="2" type="ORF">KL86DYS2_10140</name>
</gene>
<evidence type="ECO:0000256" key="1">
    <source>
        <dbReference type="SAM" id="Phobius"/>
    </source>
</evidence>
<feature type="transmembrane region" description="Helical" evidence="1">
    <location>
        <begin position="59"/>
        <end position="81"/>
    </location>
</feature>
<dbReference type="EMBL" id="FLUL01000001">
    <property type="protein sequence ID" value="SBV91183.1"/>
    <property type="molecule type" value="Genomic_DNA"/>
</dbReference>
<feature type="transmembrane region" description="Helical" evidence="1">
    <location>
        <begin position="227"/>
        <end position="247"/>
    </location>
</feature>
<organism evidence="2">
    <name type="scientific">uncultured Dysgonomonas sp</name>
    <dbReference type="NCBI Taxonomy" id="206096"/>
    <lineage>
        <taxon>Bacteria</taxon>
        <taxon>Pseudomonadati</taxon>
        <taxon>Bacteroidota</taxon>
        <taxon>Bacteroidia</taxon>
        <taxon>Bacteroidales</taxon>
        <taxon>Dysgonomonadaceae</taxon>
        <taxon>Dysgonomonas</taxon>
        <taxon>environmental samples</taxon>
    </lineage>
</organism>